<reference evidence="10" key="1">
    <citation type="submission" date="2023-09" db="EMBL/GenBank/DDBJ databases">
        <title>Paucibacter sp. APW11 Genome sequencing and assembly.</title>
        <authorList>
            <person name="Kim I."/>
        </authorList>
    </citation>
    <scope>NUCLEOTIDE SEQUENCE</scope>
    <source>
        <strain evidence="10">APW11</strain>
    </source>
</reference>
<evidence type="ECO:0000256" key="8">
    <source>
        <dbReference type="ARBA" id="ARBA00049348"/>
    </source>
</evidence>
<dbReference type="InterPro" id="IPR036388">
    <property type="entry name" value="WH-like_DNA-bd_sf"/>
</dbReference>
<dbReference type="EC" id="2.1.1.63" evidence="10"/>
<dbReference type="InterPro" id="IPR009057">
    <property type="entry name" value="Homeodomain-like_sf"/>
</dbReference>
<feature type="domain" description="HTH araC/xylS-type" evidence="9">
    <location>
        <begin position="21"/>
        <end position="120"/>
    </location>
</feature>
<keyword evidence="3 10" id="KW-0808">Transferase</keyword>
<dbReference type="PROSITE" id="PS01124">
    <property type="entry name" value="HTH_ARAC_FAMILY_2"/>
    <property type="match status" value="1"/>
</dbReference>
<dbReference type="Proteomes" id="UP001246372">
    <property type="component" value="Unassembled WGS sequence"/>
</dbReference>
<name>A0ABU3PGG3_9BURK</name>
<dbReference type="CDD" id="cd06445">
    <property type="entry name" value="ATase"/>
    <property type="match status" value="1"/>
</dbReference>
<evidence type="ECO:0000256" key="5">
    <source>
        <dbReference type="ARBA" id="ARBA00023015"/>
    </source>
</evidence>
<accession>A0ABU3PGG3</accession>
<dbReference type="SMART" id="SM00342">
    <property type="entry name" value="HTH_ARAC"/>
    <property type="match status" value="1"/>
</dbReference>
<keyword evidence="2 10" id="KW-0489">Methyltransferase</keyword>
<dbReference type="PANTHER" id="PTHR10815:SF13">
    <property type="entry name" value="METHYLATED-DNA--PROTEIN-CYSTEINE METHYLTRANSFERASE"/>
    <property type="match status" value="1"/>
</dbReference>
<dbReference type="InterPro" id="IPR036631">
    <property type="entry name" value="MGMT_N_sf"/>
</dbReference>
<keyword evidence="5" id="KW-0805">Transcription regulation</keyword>
<dbReference type="SUPFAM" id="SSF46689">
    <property type="entry name" value="Homeodomain-like"/>
    <property type="match status" value="1"/>
</dbReference>
<evidence type="ECO:0000256" key="1">
    <source>
        <dbReference type="ARBA" id="ARBA00001286"/>
    </source>
</evidence>
<keyword evidence="6" id="KW-0804">Transcription</keyword>
<dbReference type="GO" id="GO:0032259">
    <property type="term" value="P:methylation"/>
    <property type="evidence" value="ECO:0007669"/>
    <property type="project" value="UniProtKB-KW"/>
</dbReference>
<protein>
    <submittedName>
        <fullName evidence="10">Methylated-DNA--[protein]-cysteine S-methyltransferase</fullName>
        <ecNumber evidence="10">2.1.1.63</ecNumber>
    </submittedName>
</protein>
<dbReference type="SUPFAM" id="SSF53155">
    <property type="entry name" value="Methylated DNA-protein cysteine methyltransferase domain"/>
    <property type="match status" value="1"/>
</dbReference>
<evidence type="ECO:0000256" key="4">
    <source>
        <dbReference type="ARBA" id="ARBA00022763"/>
    </source>
</evidence>
<evidence type="ECO:0000313" key="10">
    <source>
        <dbReference type="EMBL" id="MDT9001680.1"/>
    </source>
</evidence>
<dbReference type="Pfam" id="PF01035">
    <property type="entry name" value="DNA_binding_1"/>
    <property type="match status" value="1"/>
</dbReference>
<dbReference type="SUPFAM" id="SSF46767">
    <property type="entry name" value="Methylated DNA-protein cysteine methyltransferase, C-terminal domain"/>
    <property type="match status" value="1"/>
</dbReference>
<dbReference type="InterPro" id="IPR014048">
    <property type="entry name" value="MethylDNA_cys_MeTrfase_DNA-bd"/>
</dbReference>
<evidence type="ECO:0000313" key="11">
    <source>
        <dbReference type="Proteomes" id="UP001246372"/>
    </source>
</evidence>
<dbReference type="Gene3D" id="3.30.160.70">
    <property type="entry name" value="Methylated DNA-protein cysteine methyltransferase domain"/>
    <property type="match status" value="1"/>
</dbReference>
<dbReference type="InterPro" id="IPR001497">
    <property type="entry name" value="MethylDNA_cys_MeTrfase_AS"/>
</dbReference>
<keyword evidence="11" id="KW-1185">Reference proteome</keyword>
<gene>
    <name evidence="10" type="ORF">RQP53_20555</name>
</gene>
<dbReference type="GO" id="GO:0003908">
    <property type="term" value="F:methylated-DNA-[protein]-cysteine S-methyltransferase activity"/>
    <property type="evidence" value="ECO:0007669"/>
    <property type="project" value="UniProtKB-EC"/>
</dbReference>
<comment type="catalytic activity">
    <reaction evidence="1">
        <text>a 4-O-methyl-thymidine in DNA + L-cysteinyl-[protein] = a thymidine in DNA + S-methyl-L-cysteinyl-[protein]</text>
        <dbReference type="Rhea" id="RHEA:53428"/>
        <dbReference type="Rhea" id="RHEA-COMP:10131"/>
        <dbReference type="Rhea" id="RHEA-COMP:10132"/>
        <dbReference type="Rhea" id="RHEA-COMP:13555"/>
        <dbReference type="Rhea" id="RHEA-COMP:13556"/>
        <dbReference type="ChEBI" id="CHEBI:29950"/>
        <dbReference type="ChEBI" id="CHEBI:82612"/>
        <dbReference type="ChEBI" id="CHEBI:137386"/>
        <dbReference type="ChEBI" id="CHEBI:137387"/>
        <dbReference type="EC" id="2.1.1.63"/>
    </reaction>
</comment>
<evidence type="ECO:0000259" key="9">
    <source>
        <dbReference type="PROSITE" id="PS01124"/>
    </source>
</evidence>
<comment type="caution">
    <text evidence="10">The sequence shown here is derived from an EMBL/GenBank/DDBJ whole genome shotgun (WGS) entry which is preliminary data.</text>
</comment>
<keyword evidence="4" id="KW-0227">DNA damage</keyword>
<dbReference type="Pfam" id="PF12833">
    <property type="entry name" value="HTH_18"/>
    <property type="match status" value="1"/>
</dbReference>
<dbReference type="EMBL" id="JAVXZY010000010">
    <property type="protein sequence ID" value="MDT9001680.1"/>
    <property type="molecule type" value="Genomic_DNA"/>
</dbReference>
<evidence type="ECO:0000256" key="6">
    <source>
        <dbReference type="ARBA" id="ARBA00023163"/>
    </source>
</evidence>
<dbReference type="Gene3D" id="1.10.10.60">
    <property type="entry name" value="Homeodomain-like"/>
    <property type="match status" value="1"/>
</dbReference>
<dbReference type="PANTHER" id="PTHR10815">
    <property type="entry name" value="METHYLATED-DNA--PROTEIN-CYSTEINE METHYLTRANSFERASE"/>
    <property type="match status" value="1"/>
</dbReference>
<dbReference type="PROSITE" id="PS00374">
    <property type="entry name" value="MGMT"/>
    <property type="match status" value="1"/>
</dbReference>
<dbReference type="NCBIfam" id="TIGR00589">
    <property type="entry name" value="ogt"/>
    <property type="match status" value="1"/>
</dbReference>
<comment type="catalytic activity">
    <reaction evidence="8">
        <text>a 6-O-methyl-2'-deoxyguanosine in DNA + L-cysteinyl-[protein] = S-methyl-L-cysteinyl-[protein] + a 2'-deoxyguanosine in DNA</text>
        <dbReference type="Rhea" id="RHEA:24000"/>
        <dbReference type="Rhea" id="RHEA-COMP:10131"/>
        <dbReference type="Rhea" id="RHEA-COMP:10132"/>
        <dbReference type="Rhea" id="RHEA-COMP:11367"/>
        <dbReference type="Rhea" id="RHEA-COMP:11368"/>
        <dbReference type="ChEBI" id="CHEBI:29950"/>
        <dbReference type="ChEBI" id="CHEBI:82612"/>
        <dbReference type="ChEBI" id="CHEBI:85445"/>
        <dbReference type="ChEBI" id="CHEBI:85448"/>
        <dbReference type="EC" id="2.1.1.63"/>
    </reaction>
</comment>
<sequence>MMNTPAPLPCLPNASEGARYQRIRAAIEQLAAASEPLALQKLAEAAGQSPFHFQRSFVSLAGVTPKEFSQALALERAKRSLVQAESVLSAALAAGLSGPSRLHDLFISLTGLTPGEFKQAGQGLRLGWTQFDTVLGPVWLAASARGVLRMAFAQGQTPEQLQADAGLPQAQWQRDDEALAGVAAEVQRRLSGLKPEQPIALVMSGTPLRLKVWEALLRIPEGQVLSYTQLARLAGAPQAVRAVASCVAANPIAYLVPCHRVIRANADFGEYRWGPPTKRALLGLELARAG</sequence>
<dbReference type="InterPro" id="IPR036217">
    <property type="entry name" value="MethylDNA_cys_MeTrfase_DNAb"/>
</dbReference>
<evidence type="ECO:0000256" key="2">
    <source>
        <dbReference type="ARBA" id="ARBA00022603"/>
    </source>
</evidence>
<keyword evidence="7" id="KW-0234">DNA repair</keyword>
<dbReference type="RefSeq" id="WP_315652560.1">
    <property type="nucleotide sequence ID" value="NZ_JAVXZY010000010.1"/>
</dbReference>
<evidence type="ECO:0000256" key="3">
    <source>
        <dbReference type="ARBA" id="ARBA00022679"/>
    </source>
</evidence>
<proteinExistence type="predicted"/>
<dbReference type="Gene3D" id="1.10.10.10">
    <property type="entry name" value="Winged helix-like DNA-binding domain superfamily/Winged helix DNA-binding domain"/>
    <property type="match status" value="1"/>
</dbReference>
<dbReference type="InterPro" id="IPR018060">
    <property type="entry name" value="HTH_AraC"/>
</dbReference>
<organism evidence="10 11">
    <name type="scientific">Roseateles aquae</name>
    <dbReference type="NCBI Taxonomy" id="3077235"/>
    <lineage>
        <taxon>Bacteria</taxon>
        <taxon>Pseudomonadati</taxon>
        <taxon>Pseudomonadota</taxon>
        <taxon>Betaproteobacteria</taxon>
        <taxon>Burkholderiales</taxon>
        <taxon>Sphaerotilaceae</taxon>
        <taxon>Roseateles</taxon>
    </lineage>
</organism>
<evidence type="ECO:0000256" key="7">
    <source>
        <dbReference type="ARBA" id="ARBA00023204"/>
    </source>
</evidence>